<reference evidence="1 2" key="1">
    <citation type="journal article" date="2019" name="Nat. Ecol. Evol.">
        <title>Megaphylogeny resolves global patterns of mushroom evolution.</title>
        <authorList>
            <person name="Varga T."/>
            <person name="Krizsan K."/>
            <person name="Foldi C."/>
            <person name="Dima B."/>
            <person name="Sanchez-Garcia M."/>
            <person name="Sanchez-Ramirez S."/>
            <person name="Szollosi G.J."/>
            <person name="Szarkandi J.G."/>
            <person name="Papp V."/>
            <person name="Albert L."/>
            <person name="Andreopoulos W."/>
            <person name="Angelini C."/>
            <person name="Antonin V."/>
            <person name="Barry K.W."/>
            <person name="Bougher N.L."/>
            <person name="Buchanan P."/>
            <person name="Buyck B."/>
            <person name="Bense V."/>
            <person name="Catcheside P."/>
            <person name="Chovatia M."/>
            <person name="Cooper J."/>
            <person name="Damon W."/>
            <person name="Desjardin D."/>
            <person name="Finy P."/>
            <person name="Geml J."/>
            <person name="Haridas S."/>
            <person name="Hughes K."/>
            <person name="Justo A."/>
            <person name="Karasinski D."/>
            <person name="Kautmanova I."/>
            <person name="Kiss B."/>
            <person name="Kocsube S."/>
            <person name="Kotiranta H."/>
            <person name="LaButti K.M."/>
            <person name="Lechner B.E."/>
            <person name="Liimatainen K."/>
            <person name="Lipzen A."/>
            <person name="Lukacs Z."/>
            <person name="Mihaltcheva S."/>
            <person name="Morgado L.N."/>
            <person name="Niskanen T."/>
            <person name="Noordeloos M.E."/>
            <person name="Ohm R.A."/>
            <person name="Ortiz-Santana B."/>
            <person name="Ovrebo C."/>
            <person name="Racz N."/>
            <person name="Riley R."/>
            <person name="Savchenko A."/>
            <person name="Shiryaev A."/>
            <person name="Soop K."/>
            <person name="Spirin V."/>
            <person name="Szebenyi C."/>
            <person name="Tomsovsky M."/>
            <person name="Tulloss R.E."/>
            <person name="Uehling J."/>
            <person name="Grigoriev I.V."/>
            <person name="Vagvolgyi C."/>
            <person name="Papp T."/>
            <person name="Martin F.M."/>
            <person name="Miettinen O."/>
            <person name="Hibbett D.S."/>
            <person name="Nagy L.G."/>
        </authorList>
    </citation>
    <scope>NUCLEOTIDE SEQUENCE [LARGE SCALE GENOMIC DNA]</scope>
    <source>
        <strain evidence="1 2">NL-1719</strain>
    </source>
</reference>
<dbReference type="Proteomes" id="UP000308600">
    <property type="component" value="Unassembled WGS sequence"/>
</dbReference>
<dbReference type="EMBL" id="ML208297">
    <property type="protein sequence ID" value="TFK71473.1"/>
    <property type="molecule type" value="Genomic_DNA"/>
</dbReference>
<proteinExistence type="predicted"/>
<keyword evidence="2" id="KW-1185">Reference proteome</keyword>
<protein>
    <submittedName>
        <fullName evidence="1">Uncharacterized protein</fullName>
    </submittedName>
</protein>
<accession>A0ACD3B0C4</accession>
<name>A0ACD3B0C4_9AGAR</name>
<gene>
    <name evidence="1" type="ORF">BDN72DRAFT_436435</name>
</gene>
<evidence type="ECO:0000313" key="2">
    <source>
        <dbReference type="Proteomes" id="UP000308600"/>
    </source>
</evidence>
<evidence type="ECO:0000313" key="1">
    <source>
        <dbReference type="EMBL" id="TFK71473.1"/>
    </source>
</evidence>
<sequence length="158" mass="17838">MDIDTISEGLSAPGPGANPRLPPEIEYEIFVFAYHDADSSGRVILLRVAKRVSEWVIPLLYRVIVLEQQCPDIDPASQFRPFGRYPPISNLRRYGHHVRHLFVMNTTLTPFYLEKIDLLSSCPNVTNLAFWYGASLTPDAFNLPITPSSLRGVQKSHT</sequence>
<organism evidence="1 2">
    <name type="scientific">Pluteus cervinus</name>
    <dbReference type="NCBI Taxonomy" id="181527"/>
    <lineage>
        <taxon>Eukaryota</taxon>
        <taxon>Fungi</taxon>
        <taxon>Dikarya</taxon>
        <taxon>Basidiomycota</taxon>
        <taxon>Agaricomycotina</taxon>
        <taxon>Agaricomycetes</taxon>
        <taxon>Agaricomycetidae</taxon>
        <taxon>Agaricales</taxon>
        <taxon>Pluteineae</taxon>
        <taxon>Pluteaceae</taxon>
        <taxon>Pluteus</taxon>
    </lineage>
</organism>